<organism evidence="1 2">
    <name type="scientific">Thlaspi arvense</name>
    <name type="common">Field penny-cress</name>
    <dbReference type="NCBI Taxonomy" id="13288"/>
    <lineage>
        <taxon>Eukaryota</taxon>
        <taxon>Viridiplantae</taxon>
        <taxon>Streptophyta</taxon>
        <taxon>Embryophyta</taxon>
        <taxon>Tracheophyta</taxon>
        <taxon>Spermatophyta</taxon>
        <taxon>Magnoliopsida</taxon>
        <taxon>eudicotyledons</taxon>
        <taxon>Gunneridae</taxon>
        <taxon>Pentapetalae</taxon>
        <taxon>rosids</taxon>
        <taxon>malvids</taxon>
        <taxon>Brassicales</taxon>
        <taxon>Brassicaceae</taxon>
        <taxon>Thlaspideae</taxon>
        <taxon>Thlaspi</taxon>
    </lineage>
</organism>
<dbReference type="EMBL" id="OU466859">
    <property type="protein sequence ID" value="CAH2055096.1"/>
    <property type="molecule type" value="Genomic_DNA"/>
</dbReference>
<keyword evidence="2" id="KW-1185">Reference proteome</keyword>
<name>A0AAU9S5Q7_THLAR</name>
<reference evidence="1 2" key="1">
    <citation type="submission" date="2022-03" db="EMBL/GenBank/DDBJ databases">
        <authorList>
            <person name="Nunn A."/>
            <person name="Chopra R."/>
            <person name="Nunn A."/>
            <person name="Contreras Garrido A."/>
        </authorList>
    </citation>
    <scope>NUCLEOTIDE SEQUENCE [LARGE SCALE GENOMIC DNA]</scope>
</reference>
<protein>
    <submittedName>
        <fullName evidence="1">Uncharacterized protein</fullName>
    </submittedName>
</protein>
<sequence length="74" mass="8382">MLTECSKRHEMANATHFASVVAVSDQGQGHQENLRHKPAARLDRWLPLVLFPEIVDLVPDVVEFPYRGSQLDDV</sequence>
<dbReference type="Proteomes" id="UP000836841">
    <property type="component" value="Chromosome 3"/>
</dbReference>
<dbReference type="AlphaFoldDB" id="A0AAU9S5Q7"/>
<accession>A0AAU9S5Q7</accession>
<evidence type="ECO:0000313" key="2">
    <source>
        <dbReference type="Proteomes" id="UP000836841"/>
    </source>
</evidence>
<gene>
    <name evidence="1" type="ORF">TAV2_LOCUS9213</name>
</gene>
<evidence type="ECO:0000313" key="1">
    <source>
        <dbReference type="EMBL" id="CAH2055096.1"/>
    </source>
</evidence>
<proteinExistence type="predicted"/>